<evidence type="ECO:0000256" key="5">
    <source>
        <dbReference type="ARBA" id="ARBA00022692"/>
    </source>
</evidence>
<dbReference type="PANTHER" id="PTHR33121">
    <property type="entry name" value="CYCLIC DI-GMP PHOSPHODIESTERASE PDEF"/>
    <property type="match status" value="1"/>
</dbReference>
<name>A0ABQ4NZA3_9GAMM</name>
<feature type="transmembrane region" description="Helical" evidence="8">
    <location>
        <begin position="365"/>
        <end position="386"/>
    </location>
</feature>
<evidence type="ECO:0000256" key="4">
    <source>
        <dbReference type="ARBA" id="ARBA00022597"/>
    </source>
</evidence>
<comment type="caution">
    <text evidence="11">The sequence shown here is derived from an EMBL/GenBank/DDBJ whole genome shotgun (WGS) entry which is preliminary data.</text>
</comment>
<dbReference type="InterPro" id="IPR035919">
    <property type="entry name" value="EAL_sf"/>
</dbReference>
<feature type="transmembrane region" description="Helical" evidence="8">
    <location>
        <begin position="24"/>
        <end position="47"/>
    </location>
</feature>
<dbReference type="SUPFAM" id="SSF141868">
    <property type="entry name" value="EAL domain-like"/>
    <property type="match status" value="1"/>
</dbReference>
<evidence type="ECO:0000256" key="8">
    <source>
        <dbReference type="SAM" id="Phobius"/>
    </source>
</evidence>
<dbReference type="PROSITE" id="PS51105">
    <property type="entry name" value="PTS_EIIC_TYPE_3"/>
    <property type="match status" value="1"/>
</dbReference>
<evidence type="ECO:0000256" key="6">
    <source>
        <dbReference type="ARBA" id="ARBA00022989"/>
    </source>
</evidence>
<dbReference type="InterPro" id="IPR004501">
    <property type="entry name" value="PTS_EIIC_3"/>
</dbReference>
<feature type="domain" description="EAL" evidence="9">
    <location>
        <begin position="425"/>
        <end position="672"/>
    </location>
</feature>
<keyword evidence="6 8" id="KW-1133">Transmembrane helix</keyword>
<feature type="transmembrane region" description="Helical" evidence="8">
    <location>
        <begin position="195"/>
        <end position="215"/>
    </location>
</feature>
<feature type="transmembrane region" description="Helical" evidence="8">
    <location>
        <begin position="314"/>
        <end position="344"/>
    </location>
</feature>
<evidence type="ECO:0000256" key="3">
    <source>
        <dbReference type="ARBA" id="ARBA00022475"/>
    </source>
</evidence>
<dbReference type="Pfam" id="PF00563">
    <property type="entry name" value="EAL"/>
    <property type="match status" value="1"/>
</dbReference>
<feature type="transmembrane region" description="Helical" evidence="8">
    <location>
        <begin position="59"/>
        <end position="83"/>
    </location>
</feature>
<dbReference type="InterPro" id="IPR001633">
    <property type="entry name" value="EAL_dom"/>
</dbReference>
<keyword evidence="2" id="KW-0813">Transport</keyword>
<comment type="subcellular location">
    <subcellularLocation>
        <location evidence="1">Cell membrane</location>
        <topology evidence="1">Multi-pass membrane protein</topology>
    </subcellularLocation>
</comment>
<keyword evidence="4" id="KW-0762">Sugar transport</keyword>
<dbReference type="InterPro" id="IPR050706">
    <property type="entry name" value="Cyclic-di-GMP_PDE-like"/>
</dbReference>
<evidence type="ECO:0000259" key="10">
    <source>
        <dbReference type="PROSITE" id="PS51105"/>
    </source>
</evidence>
<accession>A0ABQ4NZA3</accession>
<evidence type="ECO:0000313" key="11">
    <source>
        <dbReference type="EMBL" id="GIU40403.1"/>
    </source>
</evidence>
<dbReference type="RefSeq" id="WP_220778396.1">
    <property type="nucleotide sequence ID" value="NZ_BPEY01000002.1"/>
</dbReference>
<feature type="transmembrane region" description="Helical" evidence="8">
    <location>
        <begin position="122"/>
        <end position="138"/>
    </location>
</feature>
<gene>
    <name evidence="11" type="ORF">TUM4438_01480</name>
</gene>
<dbReference type="Proteomes" id="UP000887104">
    <property type="component" value="Unassembled WGS sequence"/>
</dbReference>
<dbReference type="CDD" id="cd01948">
    <property type="entry name" value="EAL"/>
    <property type="match status" value="1"/>
</dbReference>
<dbReference type="PANTHER" id="PTHR33121:SF70">
    <property type="entry name" value="SIGNALING PROTEIN YKOW"/>
    <property type="match status" value="1"/>
</dbReference>
<keyword evidence="12" id="KW-1185">Reference proteome</keyword>
<organism evidence="11 12">
    <name type="scientific">Shewanella sairae</name>
    <dbReference type="NCBI Taxonomy" id="190310"/>
    <lineage>
        <taxon>Bacteria</taxon>
        <taxon>Pseudomonadati</taxon>
        <taxon>Pseudomonadota</taxon>
        <taxon>Gammaproteobacteria</taxon>
        <taxon>Alteromonadales</taxon>
        <taxon>Shewanellaceae</taxon>
        <taxon>Shewanella</taxon>
    </lineage>
</organism>
<evidence type="ECO:0000256" key="2">
    <source>
        <dbReference type="ARBA" id="ARBA00022448"/>
    </source>
</evidence>
<dbReference type="PROSITE" id="PS50883">
    <property type="entry name" value="EAL"/>
    <property type="match status" value="1"/>
</dbReference>
<dbReference type="Pfam" id="PF02378">
    <property type="entry name" value="PTS_EIIC"/>
    <property type="match status" value="1"/>
</dbReference>
<evidence type="ECO:0000259" key="9">
    <source>
        <dbReference type="PROSITE" id="PS50883"/>
    </source>
</evidence>
<reference evidence="11" key="1">
    <citation type="submission" date="2021-05" db="EMBL/GenBank/DDBJ databases">
        <title>Molecular characterization for Shewanella algae harboring chromosomal blaOXA-55-like strains isolated from clinical and environment sample.</title>
        <authorList>
            <person name="Ohama Y."/>
            <person name="Aoki K."/>
            <person name="Harada S."/>
            <person name="Moriya K."/>
            <person name="Ishii Y."/>
            <person name="Tateda K."/>
        </authorList>
    </citation>
    <scope>NUCLEOTIDE SEQUENCE</scope>
    <source>
        <strain evidence="11">JCM 11563</strain>
    </source>
</reference>
<keyword evidence="5 8" id="KW-0812">Transmembrane</keyword>
<dbReference type="SMART" id="SM00052">
    <property type="entry name" value="EAL"/>
    <property type="match status" value="1"/>
</dbReference>
<feature type="transmembrane region" description="Helical" evidence="8">
    <location>
        <begin position="158"/>
        <end position="183"/>
    </location>
</feature>
<protein>
    <submittedName>
        <fullName evidence="11">Diguanylate phosphodiesterase</fullName>
    </submittedName>
</protein>
<evidence type="ECO:0000256" key="1">
    <source>
        <dbReference type="ARBA" id="ARBA00004651"/>
    </source>
</evidence>
<dbReference type="Gene3D" id="3.20.20.450">
    <property type="entry name" value="EAL domain"/>
    <property type="match status" value="1"/>
</dbReference>
<proteinExistence type="predicted"/>
<keyword evidence="7 8" id="KW-0472">Membrane</keyword>
<evidence type="ECO:0000256" key="7">
    <source>
        <dbReference type="ARBA" id="ARBA00023136"/>
    </source>
</evidence>
<sequence length="672" mass="74240">MILSNISARVSNWSQGSKLYLSDLAAIALLLLPITLANSLAMLLGHAFNLLELDYVSKLMFYVANILINLYPTTFCIVASYYLAQKTNASSAIFIIYALVLFYILSFGNLGFSASFTLPNNPLLALLSAIVTYSYYKFFPIRLLDPNSFDFASRLIKYIGHIFCFLLIAIVLSQLVIYLGAYVKAGILSVGLDPLTFTGGLLYQTLLGVLGAVGINGHNMLFAVKQQIYADTMSNIDAWTAGEASLNVISQGFYDAFLSMGGSGNCISLLLCVLIFSQKYNHRMLAVVAIPMVMFNINEVLLFGLPILFNPILIVPFILVPLVSFVIVYACISLGIVSPIVSIVNWLTPPIFSGYFAMGEQFDGAILQVVVIIVGIFIYRPFYLAYSGRDFVSVDPSTRFSAAEGAIFSNVLRSVRDSANDNITQSTAQKQVAQILRQGQLVMFYQKIQSLQNQQQFNYEALIRYIDDSGKLCPPTFIADFQLLKAMPLLDKLVIELVLSDIQKIHLPLGGRVAINVSVASIEQADFVNHLLARLEHHGVSPSKIEIEITEEAMLSDKVYLTRVMTELQAKNIAISMDDFGSGYASFPHLLQYPFNKVKIDRSLLLDASSTKGREVYQLVAKLGHIANCRIVAEGVETQQEYEFVANSGVDLVQGYYLARPMPVESLACQQS</sequence>
<feature type="transmembrane region" description="Helical" evidence="8">
    <location>
        <begin position="89"/>
        <end position="110"/>
    </location>
</feature>
<keyword evidence="3" id="KW-1003">Cell membrane</keyword>
<evidence type="ECO:0000313" key="12">
    <source>
        <dbReference type="Proteomes" id="UP000887104"/>
    </source>
</evidence>
<dbReference type="EMBL" id="BPEY01000002">
    <property type="protein sequence ID" value="GIU40403.1"/>
    <property type="molecule type" value="Genomic_DNA"/>
</dbReference>
<dbReference type="InterPro" id="IPR003352">
    <property type="entry name" value="PTS_EIIC"/>
</dbReference>
<feature type="domain" description="PTS EIIC type-3" evidence="10">
    <location>
        <begin position="2"/>
        <end position="382"/>
    </location>
</feature>
<feature type="transmembrane region" description="Helical" evidence="8">
    <location>
        <begin position="256"/>
        <end position="277"/>
    </location>
</feature>